<dbReference type="EMBL" id="JACIEF010000002">
    <property type="protein sequence ID" value="MBB4107762.1"/>
    <property type="molecule type" value="Genomic_DNA"/>
</dbReference>
<reference evidence="2 3" key="3">
    <citation type="submission" date="2020-08" db="EMBL/GenBank/DDBJ databases">
        <title>Genomic Encyclopedia of Type Strains, Phase IV (KMG-IV): sequencing the most valuable type-strain genomes for metagenomic binning, comparative biology and taxonomic classification.</title>
        <authorList>
            <person name="Goeker M."/>
        </authorList>
    </citation>
    <scope>NUCLEOTIDE SEQUENCE [LARGE SCALE GENOMIC DNA]</scope>
    <source>
        <strain evidence="2 3">DSM 100774</strain>
    </source>
</reference>
<comment type="caution">
    <text evidence="2">The sequence shown here is derived from an EMBL/GenBank/DDBJ whole genome shotgun (WGS) entry which is preliminary data.</text>
</comment>
<keyword evidence="4" id="KW-1185">Reference proteome</keyword>
<gene>
    <name evidence="1" type="ORF">GCM10007422_08920</name>
    <name evidence="2" type="ORF">GGQ60_001743</name>
</gene>
<reference evidence="1" key="4">
    <citation type="submission" date="2024-05" db="EMBL/GenBank/DDBJ databases">
        <authorList>
            <person name="Sun Q."/>
            <person name="Zhou Y."/>
        </authorList>
    </citation>
    <scope>NUCLEOTIDE SEQUENCE</scope>
    <source>
        <strain evidence="1">CGMCC 1.15287</strain>
    </source>
</reference>
<reference evidence="4" key="2">
    <citation type="journal article" date="2019" name="Int. J. Syst. Evol. Microbiol.">
        <title>The Global Catalogue of Microorganisms (GCM) 10K type strain sequencing project: providing services to taxonomists for standard genome sequencing and annotation.</title>
        <authorList>
            <consortium name="The Broad Institute Genomics Platform"/>
            <consortium name="The Broad Institute Genome Sequencing Center for Infectious Disease"/>
            <person name="Wu L."/>
            <person name="Ma J."/>
        </authorList>
    </citation>
    <scope>NUCLEOTIDE SEQUENCE [LARGE SCALE GENOMIC DNA]</scope>
    <source>
        <strain evidence="4">CGMCC 1.15287</strain>
    </source>
</reference>
<accession>A0A7W6KBX0</accession>
<protein>
    <submittedName>
        <fullName evidence="2">Uncharacterized protein</fullName>
    </submittedName>
</protein>
<name>A0A7W6KBX0_9SPHI</name>
<evidence type="ECO:0000313" key="1">
    <source>
        <dbReference type="EMBL" id="GGG97217.1"/>
    </source>
</evidence>
<dbReference type="Proteomes" id="UP000532273">
    <property type="component" value="Unassembled WGS sequence"/>
</dbReference>
<evidence type="ECO:0000313" key="2">
    <source>
        <dbReference type="EMBL" id="MBB4107762.1"/>
    </source>
</evidence>
<evidence type="ECO:0000313" key="4">
    <source>
        <dbReference type="Proteomes" id="UP000642938"/>
    </source>
</evidence>
<reference evidence="1" key="1">
    <citation type="journal article" date="2014" name="Int. J. Syst. Evol. Microbiol.">
        <title>Complete genome of a new Firmicutes species belonging to the dominant human colonic microbiota ('Ruminococcus bicirculans') reveals two chromosomes and a selective capacity to utilize plant glucans.</title>
        <authorList>
            <consortium name="NISC Comparative Sequencing Program"/>
            <person name="Wegmann U."/>
            <person name="Louis P."/>
            <person name="Goesmann A."/>
            <person name="Henrissat B."/>
            <person name="Duncan S.H."/>
            <person name="Flint H.J."/>
        </authorList>
    </citation>
    <scope>NUCLEOTIDE SEQUENCE</scope>
    <source>
        <strain evidence="1">CGMCC 1.15287</strain>
    </source>
</reference>
<dbReference type="AlphaFoldDB" id="A0A7W6KBX0"/>
<proteinExistence type="predicted"/>
<dbReference type="EMBL" id="BMHZ01000001">
    <property type="protein sequence ID" value="GGG97217.1"/>
    <property type="molecule type" value="Genomic_DNA"/>
</dbReference>
<evidence type="ECO:0000313" key="3">
    <source>
        <dbReference type="Proteomes" id="UP000532273"/>
    </source>
</evidence>
<sequence>MENLTLQDAEELMAYYRDYEISSEFSEDKQTLNIKVKNDVDIEKAAKGAEVSWYDQGEYPMSFTGVLKTEDGSKTATFEYEASGDYIFGD</sequence>
<dbReference type="Proteomes" id="UP000642938">
    <property type="component" value="Unassembled WGS sequence"/>
</dbReference>
<organism evidence="2 3">
    <name type="scientific">Pedobacter zeae</name>
    <dbReference type="NCBI Taxonomy" id="1737356"/>
    <lineage>
        <taxon>Bacteria</taxon>
        <taxon>Pseudomonadati</taxon>
        <taxon>Bacteroidota</taxon>
        <taxon>Sphingobacteriia</taxon>
        <taxon>Sphingobacteriales</taxon>
        <taxon>Sphingobacteriaceae</taxon>
        <taxon>Pedobacter</taxon>
    </lineage>
</organism>
<dbReference type="RefSeq" id="WP_183762294.1">
    <property type="nucleotide sequence ID" value="NZ_BMHZ01000001.1"/>
</dbReference>